<keyword evidence="2" id="KW-1185">Reference proteome</keyword>
<sequence>MDVAANMFESYFMAGFECSTQRRRDDRRLDMVSATAHDRLAALDYRAVSRLGLHTVRDGVRWHLIETVPGLYDWSSFLPMLKASAEVGVQVIWDLCHYGLPDWLDIWSPAFVEHFARFAAAVAGLVHAETGSRPVYCPINEISFWSWAGGEVGYIHPCVEGKGADLKRQLVRAAIAAMGAIRAVDNRARFLLAEPLIHISAPAQPRQNQMEAEVHRLSQFEAFDLLSGRLEPELGGNASYLDILGLNFYPHNQWYFGGATIPFGHPDYRPFRELLVEVQARYQRPALIAETGSEGTARPSWLHYVCAEARAARDAGVQLLGICLYPILDYPGWDNDRRCQAGLLGEADITGQRKIYAALLEELRWQQQKEALWTPLLPQEISIEESR</sequence>
<gene>
    <name evidence="1" type="ORF">SMD27_20090</name>
</gene>
<dbReference type="RefSeq" id="WP_320510220.1">
    <property type="nucleotide sequence ID" value="NZ_JAXCLW010000007.1"/>
</dbReference>
<organism evidence="1 2">
    <name type="scientific">Dongia soli</name>
    <dbReference type="NCBI Taxonomy" id="600628"/>
    <lineage>
        <taxon>Bacteria</taxon>
        <taxon>Pseudomonadati</taxon>
        <taxon>Pseudomonadota</taxon>
        <taxon>Alphaproteobacteria</taxon>
        <taxon>Rhodospirillales</taxon>
        <taxon>Dongiaceae</taxon>
        <taxon>Dongia</taxon>
    </lineage>
</organism>
<dbReference type="SUPFAM" id="SSF51445">
    <property type="entry name" value="(Trans)glycosidases"/>
    <property type="match status" value="1"/>
</dbReference>
<protein>
    <submittedName>
        <fullName evidence="1">Beta-glucosidase</fullName>
    </submittedName>
</protein>
<dbReference type="Gene3D" id="3.20.20.80">
    <property type="entry name" value="Glycosidases"/>
    <property type="match status" value="1"/>
</dbReference>
<accession>A0ABU5EFP3</accession>
<proteinExistence type="predicted"/>
<name>A0ABU5EFP3_9PROT</name>
<evidence type="ECO:0000313" key="1">
    <source>
        <dbReference type="EMBL" id="MDY0885152.1"/>
    </source>
</evidence>
<comment type="caution">
    <text evidence="1">The sequence shown here is derived from an EMBL/GenBank/DDBJ whole genome shotgun (WGS) entry which is preliminary data.</text>
</comment>
<dbReference type="InterPro" id="IPR017853">
    <property type="entry name" value="GH"/>
</dbReference>
<evidence type="ECO:0000313" key="2">
    <source>
        <dbReference type="Proteomes" id="UP001279642"/>
    </source>
</evidence>
<dbReference type="EMBL" id="JAXCLW010000007">
    <property type="protein sequence ID" value="MDY0885152.1"/>
    <property type="molecule type" value="Genomic_DNA"/>
</dbReference>
<reference evidence="1 2" key="1">
    <citation type="journal article" date="2016" name="Antonie Van Leeuwenhoek">
        <title>Dongia soli sp. nov., isolated from soil from Dokdo, Korea.</title>
        <authorList>
            <person name="Kim D.U."/>
            <person name="Lee H."/>
            <person name="Kim H."/>
            <person name="Kim S.G."/>
            <person name="Ka J.O."/>
        </authorList>
    </citation>
    <scope>NUCLEOTIDE SEQUENCE [LARGE SCALE GENOMIC DNA]</scope>
    <source>
        <strain evidence="1 2">D78</strain>
    </source>
</reference>
<dbReference type="Proteomes" id="UP001279642">
    <property type="component" value="Unassembled WGS sequence"/>
</dbReference>